<accession>A0A6J5LCR2</accession>
<protein>
    <submittedName>
        <fullName evidence="1">Uncharacterized protein</fullName>
    </submittedName>
</protein>
<organism evidence="1">
    <name type="scientific">uncultured Caudovirales phage</name>
    <dbReference type="NCBI Taxonomy" id="2100421"/>
    <lineage>
        <taxon>Viruses</taxon>
        <taxon>Duplodnaviria</taxon>
        <taxon>Heunggongvirae</taxon>
        <taxon>Uroviricota</taxon>
        <taxon>Caudoviricetes</taxon>
        <taxon>Peduoviridae</taxon>
        <taxon>Maltschvirus</taxon>
        <taxon>Maltschvirus maltsch</taxon>
    </lineage>
</organism>
<name>A0A6J5LCR2_9CAUD</name>
<dbReference type="Gene3D" id="2.60.120.260">
    <property type="entry name" value="Galactose-binding domain-like"/>
    <property type="match status" value="1"/>
</dbReference>
<proteinExistence type="predicted"/>
<dbReference type="EMBL" id="LR796248">
    <property type="protein sequence ID" value="CAB4130937.1"/>
    <property type="molecule type" value="Genomic_DNA"/>
</dbReference>
<sequence length="362" mass="40942">MAVSGTVSTTVFQTRKVIDHAFRRCRMQPQQISSELIETAKDNLYLLLSSLGSQGVPLWCIEKEILPLPLGQAAIVPPKGTMDILNANYRWLSRQNGPVQYSAPGGIPQYAFDGDLDTSCAQTGPNGNIEIAYIGADPIADPQSQVQVTTVGVMMAITGTFNIAFEWSNDGATWTSSLSPGATLYTAGKWQWYDIDGTQPVNYFRMRETSGNTLNVIEFYAANNPTEIPLARMNRDDWTNLPNKTFAGRPLQYWFDRQRDYPVMRIWPVTDTTNMFGQLTIWRQRYIMDVGTLTDELDIPQRWYETIVWQLAWRLAMELPDFNLQLIGPIKATADEALKIAQDEERDNSPIYFAPNISPYTR</sequence>
<reference evidence="1" key="1">
    <citation type="submission" date="2020-04" db="EMBL/GenBank/DDBJ databases">
        <authorList>
            <person name="Chiriac C."/>
            <person name="Salcher M."/>
            <person name="Ghai R."/>
            <person name="Kavagutti S V."/>
        </authorList>
    </citation>
    <scope>NUCLEOTIDE SEQUENCE</scope>
</reference>
<evidence type="ECO:0000313" key="1">
    <source>
        <dbReference type="EMBL" id="CAB4130937.1"/>
    </source>
</evidence>
<gene>
    <name evidence="1" type="ORF">UFOVP122_40</name>
</gene>